<comment type="similarity">
    <text evidence="2">Belongs to the SusD family.</text>
</comment>
<keyword evidence="3" id="KW-0732">Signal</keyword>
<feature type="domain" description="RagB/SusD" evidence="6">
    <location>
        <begin position="352"/>
        <end position="465"/>
    </location>
</feature>
<evidence type="ECO:0000313" key="8">
    <source>
        <dbReference type="EMBL" id="MBL1407553.1"/>
    </source>
</evidence>
<dbReference type="Pfam" id="PF07980">
    <property type="entry name" value="SusD_RagB"/>
    <property type="match status" value="1"/>
</dbReference>
<name>A0ABS1QYP2_9SPHI</name>
<protein>
    <submittedName>
        <fullName evidence="8">RagB/SusD family nutrient uptake outer membrane protein</fullName>
    </submittedName>
</protein>
<comment type="subcellular location">
    <subcellularLocation>
        <location evidence="1">Cell outer membrane</location>
    </subcellularLocation>
</comment>
<dbReference type="PROSITE" id="PS51257">
    <property type="entry name" value="PROKAR_LIPOPROTEIN"/>
    <property type="match status" value="1"/>
</dbReference>
<evidence type="ECO:0000259" key="7">
    <source>
        <dbReference type="Pfam" id="PF14322"/>
    </source>
</evidence>
<sequence length="496" mass="57100">MRKFIPLAILTILSLSSCEKWLSITPKSEIASDELFKSEQGFKDALIGVYLMMTERGIYGFESTIGFVDVLAQQYPTTALNHPYANVSSYQYQSSVVTNYKDNIWTKSYSVIANLNNLINTIDGYKDKIHPAHYHLIKGEALGLRAFVHFDLYRLFGYGNLKKSPTDLERISLPYVDQYSKSISAPVSGSAFLELVERDLNEAEKLMVHYEPALITPTNNLGGVEIPNTDHFYDNRRLRFNYYAVKSTLARLYLWLGDYEKARDAADEVATKARGPLVSFHSGNINDPDPINKDFTFSTEHIFGLNIQNMFDYVEPFIRQYGPDGVNENNRRLHHSATMAKTLYEIDTKGDMSLSDYRYKELYNKISTTAYLLLKFTHAKNSRYKDRMPLIKLPEMFYILAECYNELGDSPKAVQYLNTVRTNRGIAPNFKLNETLSKEEVHAQLQLEYRKEFVSEGQLFYYYKRRGNSSIPSTNKEMNNSVYVLPLPQREIEMGN</sequence>
<dbReference type="InterPro" id="IPR033985">
    <property type="entry name" value="SusD-like_N"/>
</dbReference>
<dbReference type="Gene3D" id="1.25.40.390">
    <property type="match status" value="1"/>
</dbReference>
<dbReference type="SUPFAM" id="SSF48452">
    <property type="entry name" value="TPR-like"/>
    <property type="match status" value="1"/>
</dbReference>
<proteinExistence type="inferred from homology"/>
<evidence type="ECO:0000256" key="1">
    <source>
        <dbReference type="ARBA" id="ARBA00004442"/>
    </source>
</evidence>
<evidence type="ECO:0000256" key="2">
    <source>
        <dbReference type="ARBA" id="ARBA00006275"/>
    </source>
</evidence>
<dbReference type="RefSeq" id="WP_202101347.1">
    <property type="nucleotide sequence ID" value="NZ_JAERTY010000001.1"/>
</dbReference>
<keyword evidence="5" id="KW-0998">Cell outer membrane</keyword>
<reference evidence="8 9" key="1">
    <citation type="submission" date="2021-01" db="EMBL/GenBank/DDBJ databases">
        <title>C459-1 draft genome sequence.</title>
        <authorList>
            <person name="Zhang X.-F."/>
        </authorList>
    </citation>
    <scope>NUCLEOTIDE SEQUENCE [LARGE SCALE GENOMIC DNA]</scope>
    <source>
        <strain evidence="9">C459-1</strain>
    </source>
</reference>
<keyword evidence="9" id="KW-1185">Reference proteome</keyword>
<dbReference type="Pfam" id="PF14322">
    <property type="entry name" value="SusD-like_3"/>
    <property type="match status" value="1"/>
</dbReference>
<feature type="domain" description="SusD-like N-terminal" evidence="7">
    <location>
        <begin position="76"/>
        <end position="167"/>
    </location>
</feature>
<comment type="caution">
    <text evidence="8">The sequence shown here is derived from an EMBL/GenBank/DDBJ whole genome shotgun (WGS) entry which is preliminary data.</text>
</comment>
<accession>A0ABS1QYP2</accession>
<dbReference type="InterPro" id="IPR012944">
    <property type="entry name" value="SusD_RagB_dom"/>
</dbReference>
<evidence type="ECO:0000256" key="5">
    <source>
        <dbReference type="ARBA" id="ARBA00023237"/>
    </source>
</evidence>
<gene>
    <name evidence="8" type="ORF">JKG61_02180</name>
</gene>
<evidence type="ECO:0000256" key="4">
    <source>
        <dbReference type="ARBA" id="ARBA00023136"/>
    </source>
</evidence>
<dbReference type="InterPro" id="IPR011990">
    <property type="entry name" value="TPR-like_helical_dom_sf"/>
</dbReference>
<organism evidence="8 9">
    <name type="scientific">Sphingobacterium faecale</name>
    <dbReference type="NCBI Taxonomy" id="2803775"/>
    <lineage>
        <taxon>Bacteria</taxon>
        <taxon>Pseudomonadati</taxon>
        <taxon>Bacteroidota</taxon>
        <taxon>Sphingobacteriia</taxon>
        <taxon>Sphingobacteriales</taxon>
        <taxon>Sphingobacteriaceae</taxon>
        <taxon>Sphingobacterium</taxon>
    </lineage>
</organism>
<evidence type="ECO:0000256" key="3">
    <source>
        <dbReference type="ARBA" id="ARBA00022729"/>
    </source>
</evidence>
<evidence type="ECO:0000313" key="9">
    <source>
        <dbReference type="Proteomes" id="UP000625283"/>
    </source>
</evidence>
<evidence type="ECO:0000259" key="6">
    <source>
        <dbReference type="Pfam" id="PF07980"/>
    </source>
</evidence>
<keyword evidence="4" id="KW-0472">Membrane</keyword>
<dbReference type="Proteomes" id="UP000625283">
    <property type="component" value="Unassembled WGS sequence"/>
</dbReference>
<dbReference type="EMBL" id="JAERTY010000001">
    <property type="protein sequence ID" value="MBL1407553.1"/>
    <property type="molecule type" value="Genomic_DNA"/>
</dbReference>